<feature type="active site" description="Proton acceptor" evidence="4">
    <location>
        <position position="308"/>
    </location>
</feature>
<feature type="short sequence motif" description="GXGXXG" evidence="4">
    <location>
        <begin position="141"/>
        <end position="146"/>
    </location>
</feature>
<dbReference type="PANTHER" id="PTHR14226">
    <property type="entry name" value="NEUROPATHY TARGET ESTERASE/SWISS CHEESE D.MELANOGASTER"/>
    <property type="match status" value="1"/>
</dbReference>
<evidence type="ECO:0000313" key="7">
    <source>
        <dbReference type="Proteomes" id="UP000195043"/>
    </source>
</evidence>
<feature type="domain" description="PNPLA" evidence="5">
    <location>
        <begin position="137"/>
        <end position="321"/>
    </location>
</feature>
<dbReference type="PANTHER" id="PTHR14226:SF57">
    <property type="entry name" value="BLR7027 PROTEIN"/>
    <property type="match status" value="1"/>
</dbReference>
<proteinExistence type="predicted"/>
<protein>
    <recommendedName>
        <fullName evidence="5">PNPLA domain-containing protein</fullName>
    </recommendedName>
</protein>
<accession>A0A242AB71</accession>
<dbReference type="CDD" id="cd07209">
    <property type="entry name" value="Pat_hypo_Ecoli_Z1214_like"/>
    <property type="match status" value="1"/>
</dbReference>
<dbReference type="InterPro" id="IPR016035">
    <property type="entry name" value="Acyl_Trfase/lysoPLipase"/>
</dbReference>
<keyword evidence="3 4" id="KW-0443">Lipid metabolism</keyword>
<gene>
    <name evidence="6" type="ORF">A5886_003072</name>
</gene>
<sequence length="552" mass="62974">MKVKKITTVDFVPQRKAFQESQLTFSFFDSHSAGRTYFQEHLEAQGWQISTRQGRLYLSCCFEEDQLIIYALLHERNTQFSWQKYIGVIESFARSRFVAKVCWQIPDNPVLSDFFAKQSYQKVTDGFQKTLVYNTALVLGGGGAHGAYQIGVWQALQERGIRFNWITGTSVGALNGALILMDDVEAAVHLWANISSGQVLQYPLAEAKAQTLREMMNQTHSLVTTALKTNGASTEPLAALLAATFDQEKFDQTARQLLICTTRLPDFKETVHAFDPADAAENLQWLLASASFYPAMQAQQINGTYYIDGGYRNNLPIDVAIAQGATECITVDVQGPGINKKIAVSEDIAQIALGSPWTMGSFLIFDAQRSLDNMTLGYLETLKTFGKYQGYWYTFEKDAPFQKPWRQYLHWLKQNHEYLYEEIKKTAFLKKLRKFYRGSIPVDAWGRILLECTAKILHLSPTVIYEQTTMVQGIGKTIAQEVMNESDAWSISEWLTFYKDRFYLLSEQNRFLFFYRTQTLSTPALQQIRRRYPLLATLAAYSYYLLEGETDG</sequence>
<evidence type="ECO:0000256" key="2">
    <source>
        <dbReference type="ARBA" id="ARBA00022963"/>
    </source>
</evidence>
<dbReference type="STRING" id="1834191.A5886_003072"/>
<dbReference type="InterPro" id="IPR002641">
    <property type="entry name" value="PNPLA_dom"/>
</dbReference>
<reference evidence="6 7" key="1">
    <citation type="submission" date="2017-05" db="EMBL/GenBank/DDBJ databases">
        <title>The Genome Sequence of Enterococcus sp. 8G7_MSG3316.</title>
        <authorList>
            <consortium name="The Broad Institute Genomics Platform"/>
            <consortium name="The Broad Institute Genomic Center for Infectious Diseases"/>
            <person name="Earl A."/>
            <person name="Manson A."/>
            <person name="Schwartman J."/>
            <person name="Gilmore M."/>
            <person name="Abouelleil A."/>
            <person name="Cao P."/>
            <person name="Chapman S."/>
            <person name="Cusick C."/>
            <person name="Shea T."/>
            <person name="Young S."/>
            <person name="Neafsey D."/>
            <person name="Nusbaum C."/>
            <person name="Birren B."/>
        </authorList>
    </citation>
    <scope>NUCLEOTIDE SEQUENCE [LARGE SCALE GENOMIC DNA]</scope>
    <source>
        <strain evidence="6 7">8G7_MSG3316</strain>
    </source>
</reference>
<dbReference type="SUPFAM" id="SSF52151">
    <property type="entry name" value="FabD/lysophospholipase-like"/>
    <property type="match status" value="1"/>
</dbReference>
<dbReference type="Gene3D" id="3.40.1090.10">
    <property type="entry name" value="Cytosolic phospholipase A2 catalytic domain"/>
    <property type="match status" value="2"/>
</dbReference>
<dbReference type="InterPro" id="IPR050301">
    <property type="entry name" value="NTE"/>
</dbReference>
<dbReference type="AlphaFoldDB" id="A0A242AB71"/>
<evidence type="ECO:0000313" key="6">
    <source>
        <dbReference type="EMBL" id="OTN77971.1"/>
    </source>
</evidence>
<dbReference type="PROSITE" id="PS51635">
    <property type="entry name" value="PNPLA"/>
    <property type="match status" value="1"/>
</dbReference>
<feature type="short sequence motif" description="GXSXG" evidence="4">
    <location>
        <begin position="168"/>
        <end position="172"/>
    </location>
</feature>
<dbReference type="Pfam" id="PF01734">
    <property type="entry name" value="Patatin"/>
    <property type="match status" value="1"/>
</dbReference>
<dbReference type="GO" id="GO:0016042">
    <property type="term" value="P:lipid catabolic process"/>
    <property type="evidence" value="ECO:0007669"/>
    <property type="project" value="UniProtKB-UniRule"/>
</dbReference>
<dbReference type="EMBL" id="NGKU01000001">
    <property type="protein sequence ID" value="OTN77971.1"/>
    <property type="molecule type" value="Genomic_DNA"/>
</dbReference>
<comment type="caution">
    <text evidence="6">The sequence shown here is derived from an EMBL/GenBank/DDBJ whole genome shotgun (WGS) entry which is preliminary data.</text>
</comment>
<organism evidence="6 7">
    <name type="scientific">Candidatus Enterococcus testudinis</name>
    <dbReference type="NCBI Taxonomy" id="1834191"/>
    <lineage>
        <taxon>Bacteria</taxon>
        <taxon>Bacillati</taxon>
        <taxon>Bacillota</taxon>
        <taxon>Bacilli</taxon>
        <taxon>Lactobacillales</taxon>
        <taxon>Enterococcaceae</taxon>
        <taxon>Enterococcus</taxon>
    </lineage>
</organism>
<name>A0A242AB71_9ENTE</name>
<evidence type="ECO:0000256" key="4">
    <source>
        <dbReference type="PROSITE-ProRule" id="PRU01161"/>
    </source>
</evidence>
<dbReference type="Proteomes" id="UP000195043">
    <property type="component" value="Unassembled WGS sequence"/>
</dbReference>
<dbReference type="RefSeq" id="WP_086275919.1">
    <property type="nucleotide sequence ID" value="NZ_NGKU01000001.1"/>
</dbReference>
<evidence type="ECO:0000256" key="3">
    <source>
        <dbReference type="ARBA" id="ARBA00023098"/>
    </source>
</evidence>
<evidence type="ECO:0000259" key="5">
    <source>
        <dbReference type="PROSITE" id="PS51635"/>
    </source>
</evidence>
<feature type="short sequence motif" description="DGA/G" evidence="4">
    <location>
        <begin position="308"/>
        <end position="310"/>
    </location>
</feature>
<keyword evidence="7" id="KW-1185">Reference proteome</keyword>
<dbReference type="OrthoDB" id="9770965at2"/>
<feature type="active site" description="Nucleophile" evidence="4">
    <location>
        <position position="170"/>
    </location>
</feature>
<keyword evidence="1 4" id="KW-0378">Hydrolase</keyword>
<keyword evidence="2 4" id="KW-0442">Lipid degradation</keyword>
<dbReference type="GO" id="GO:0016787">
    <property type="term" value="F:hydrolase activity"/>
    <property type="evidence" value="ECO:0007669"/>
    <property type="project" value="UniProtKB-UniRule"/>
</dbReference>
<evidence type="ECO:0000256" key="1">
    <source>
        <dbReference type="ARBA" id="ARBA00022801"/>
    </source>
</evidence>